<dbReference type="PANTHER" id="PTHR37805:SF1">
    <property type="entry name" value="CYTOPLASMIC PROTEIN"/>
    <property type="match status" value="1"/>
</dbReference>
<dbReference type="PATRIC" id="fig|866536.3.peg.1158"/>
<name>I3Z3E1_BELBD</name>
<keyword evidence="2" id="KW-1185">Reference proteome</keyword>
<reference evidence="2" key="1">
    <citation type="submission" date="2012-06" db="EMBL/GenBank/DDBJ databases">
        <title>The complete genome of Belliella baltica DSM 15883.</title>
        <authorList>
            <person name="Lucas S."/>
            <person name="Copeland A."/>
            <person name="Lapidus A."/>
            <person name="Goodwin L."/>
            <person name="Pitluck S."/>
            <person name="Peters L."/>
            <person name="Mikhailova N."/>
            <person name="Davenport K."/>
            <person name="Kyrpides N."/>
            <person name="Mavromatis K."/>
            <person name="Pagani I."/>
            <person name="Ivanova N."/>
            <person name="Ovchinnikova G."/>
            <person name="Zeytun A."/>
            <person name="Detter J.C."/>
            <person name="Han C."/>
            <person name="Land M."/>
            <person name="Hauser L."/>
            <person name="Markowitz V."/>
            <person name="Cheng J.-F."/>
            <person name="Hugenholtz P."/>
            <person name="Woyke T."/>
            <person name="Wu D."/>
            <person name="Tindall B."/>
            <person name="Pomrenke H."/>
            <person name="Brambilla E."/>
            <person name="Klenk H.-P."/>
            <person name="Eisen J.A."/>
        </authorList>
    </citation>
    <scope>NUCLEOTIDE SEQUENCE [LARGE SCALE GENOMIC DNA]</scope>
    <source>
        <strain evidence="2">DSM 15883 / CIP 108006 / LMG 21964 / BA134</strain>
    </source>
</reference>
<organism evidence="1 2">
    <name type="scientific">Belliella baltica (strain DSM 15883 / CIP 108006 / LMG 21964 / BA134)</name>
    <dbReference type="NCBI Taxonomy" id="866536"/>
    <lineage>
        <taxon>Bacteria</taxon>
        <taxon>Pseudomonadati</taxon>
        <taxon>Bacteroidota</taxon>
        <taxon>Cytophagia</taxon>
        <taxon>Cytophagales</taxon>
        <taxon>Cyclobacteriaceae</taxon>
        <taxon>Belliella</taxon>
    </lineage>
</organism>
<protein>
    <recommendedName>
        <fullName evidence="3">DUF1456 domain-containing protein</fullName>
    </recommendedName>
</protein>
<dbReference type="Proteomes" id="UP000006050">
    <property type="component" value="Chromosome"/>
</dbReference>
<dbReference type="eggNOG" id="COG4807">
    <property type="taxonomic scope" value="Bacteria"/>
</dbReference>
<dbReference type="STRING" id="866536.Belba_1122"/>
<evidence type="ECO:0000313" key="2">
    <source>
        <dbReference type="Proteomes" id="UP000006050"/>
    </source>
</evidence>
<dbReference type="KEGG" id="bbd:Belba_1122"/>
<dbReference type="PANTHER" id="PTHR37805">
    <property type="entry name" value="CYTOPLASMIC PROTEIN-RELATED"/>
    <property type="match status" value="1"/>
</dbReference>
<dbReference type="EMBL" id="CP003281">
    <property type="protein sequence ID" value="AFL83759.1"/>
    <property type="molecule type" value="Genomic_DNA"/>
</dbReference>
<dbReference type="RefSeq" id="WP_014771759.1">
    <property type="nucleotide sequence ID" value="NC_018010.1"/>
</dbReference>
<dbReference type="OrthoDB" id="9788465at2"/>
<proteinExistence type="predicted"/>
<sequence>MTNNDILRSLRYTFDFSDDEMISIFGLGTLEISRTEVSDWLKKDDDPESKPIYDKDLAAFLNGLIIKNRGKKEGEQPLPEKSLNNNTIFRKLKIAMNMKDEDILDTLDLIGFRFGKHELSALFRKPEQSQYRPCKDQVLRNFLRGLQEKYRPAGGS</sequence>
<gene>
    <name evidence="1" type="ordered locus">Belba_1122</name>
</gene>
<dbReference type="InterPro" id="IPR009921">
    <property type="entry name" value="YehS-like"/>
</dbReference>
<evidence type="ECO:0008006" key="3">
    <source>
        <dbReference type="Google" id="ProtNLM"/>
    </source>
</evidence>
<evidence type="ECO:0000313" key="1">
    <source>
        <dbReference type="EMBL" id="AFL83759.1"/>
    </source>
</evidence>
<dbReference type="Pfam" id="PF07308">
    <property type="entry name" value="DUF1456"/>
    <property type="match status" value="2"/>
</dbReference>
<accession>I3Z3E1</accession>
<dbReference type="HOGENOM" id="CLU_087517_1_0_10"/>
<dbReference type="AlphaFoldDB" id="I3Z3E1"/>